<comment type="similarity">
    <text evidence="1">Belongs to the peptidase A1 family.</text>
</comment>
<dbReference type="Pfam" id="PF00026">
    <property type="entry name" value="Asp"/>
    <property type="match status" value="1"/>
</dbReference>
<dbReference type="InterPro" id="IPR001461">
    <property type="entry name" value="Aspartic_peptidase_A1"/>
</dbReference>
<organism evidence="3 4">
    <name type="scientific">Collybiopsis luxurians FD-317 M1</name>
    <dbReference type="NCBI Taxonomy" id="944289"/>
    <lineage>
        <taxon>Eukaryota</taxon>
        <taxon>Fungi</taxon>
        <taxon>Dikarya</taxon>
        <taxon>Basidiomycota</taxon>
        <taxon>Agaricomycotina</taxon>
        <taxon>Agaricomycetes</taxon>
        <taxon>Agaricomycetidae</taxon>
        <taxon>Agaricales</taxon>
        <taxon>Marasmiineae</taxon>
        <taxon>Omphalotaceae</taxon>
        <taxon>Collybiopsis</taxon>
        <taxon>Collybiopsis luxurians</taxon>
    </lineage>
</organism>
<gene>
    <name evidence="3" type="ORF">GYMLUDRAFT_78611</name>
</gene>
<sequence length="319" mass="34485">MVQLELSRTYMFSDVGQEHKGIHPFIKNKYHQNLINLCNNTGSLPNGFVNKPPAALPTNIQAHFNRCPISISPPGQNFLIDFLISLSCCSAGSSDLWVPSTSCISSACSSKKHTLTPLPPPLPNYTDTVTVASITASNQMFSPIFTLSSDFEDDPSNGILSLTFPAISNLHADPFFFTASKQGGTVASNKFGLYLTSTGSELYLGGTNFTHYLGQIKYYCGINLSTRFWQTTGGSISDGSSIMISNFDTITDSGTNIMYGLPSAVQQFYNFNLRPTLPGSSQCIGALSGQDFGLGDSFVENVYTTFNFDQNAVGFAHLA</sequence>
<dbReference type="InterPro" id="IPR021109">
    <property type="entry name" value="Peptidase_aspartic_dom_sf"/>
</dbReference>
<evidence type="ECO:0000313" key="3">
    <source>
        <dbReference type="EMBL" id="KIK49847.1"/>
    </source>
</evidence>
<dbReference type="SUPFAM" id="SSF50630">
    <property type="entry name" value="Acid proteases"/>
    <property type="match status" value="1"/>
</dbReference>
<dbReference type="GO" id="GO:0004190">
    <property type="term" value="F:aspartic-type endopeptidase activity"/>
    <property type="evidence" value="ECO:0007669"/>
    <property type="project" value="InterPro"/>
</dbReference>
<dbReference type="InterPro" id="IPR034164">
    <property type="entry name" value="Pepsin-like_dom"/>
</dbReference>
<dbReference type="CDD" id="cd05471">
    <property type="entry name" value="pepsin_like"/>
    <property type="match status" value="1"/>
</dbReference>
<dbReference type="EMBL" id="KN834980">
    <property type="protein sequence ID" value="KIK49847.1"/>
    <property type="molecule type" value="Genomic_DNA"/>
</dbReference>
<dbReference type="PRINTS" id="PR00792">
    <property type="entry name" value="PEPSIN"/>
</dbReference>
<evidence type="ECO:0000256" key="1">
    <source>
        <dbReference type="ARBA" id="ARBA00007447"/>
    </source>
</evidence>
<dbReference type="InterPro" id="IPR033121">
    <property type="entry name" value="PEPTIDASE_A1"/>
</dbReference>
<name>A0A0D0BWC4_9AGAR</name>
<feature type="domain" description="Peptidase A1" evidence="2">
    <location>
        <begin position="65"/>
        <end position="319"/>
    </location>
</feature>
<dbReference type="Proteomes" id="UP000053593">
    <property type="component" value="Unassembled WGS sequence"/>
</dbReference>
<dbReference type="HOGENOM" id="CLU_013253_1_4_1"/>
<dbReference type="AlphaFoldDB" id="A0A0D0BWC4"/>
<reference evidence="3 4" key="1">
    <citation type="submission" date="2014-04" db="EMBL/GenBank/DDBJ databases">
        <title>Evolutionary Origins and Diversification of the Mycorrhizal Mutualists.</title>
        <authorList>
            <consortium name="DOE Joint Genome Institute"/>
            <consortium name="Mycorrhizal Genomics Consortium"/>
            <person name="Kohler A."/>
            <person name="Kuo A."/>
            <person name="Nagy L.G."/>
            <person name="Floudas D."/>
            <person name="Copeland A."/>
            <person name="Barry K.W."/>
            <person name="Cichocki N."/>
            <person name="Veneault-Fourrey C."/>
            <person name="LaButti K."/>
            <person name="Lindquist E.A."/>
            <person name="Lipzen A."/>
            <person name="Lundell T."/>
            <person name="Morin E."/>
            <person name="Murat C."/>
            <person name="Riley R."/>
            <person name="Ohm R."/>
            <person name="Sun H."/>
            <person name="Tunlid A."/>
            <person name="Henrissat B."/>
            <person name="Grigoriev I.V."/>
            <person name="Hibbett D.S."/>
            <person name="Martin F."/>
        </authorList>
    </citation>
    <scope>NUCLEOTIDE SEQUENCE [LARGE SCALE GENOMIC DNA]</scope>
    <source>
        <strain evidence="3 4">FD-317 M1</strain>
    </source>
</reference>
<dbReference type="PROSITE" id="PS51767">
    <property type="entry name" value="PEPTIDASE_A1"/>
    <property type="match status" value="1"/>
</dbReference>
<dbReference type="OrthoDB" id="15189at2759"/>
<dbReference type="Gene3D" id="2.40.70.10">
    <property type="entry name" value="Acid Proteases"/>
    <property type="match status" value="3"/>
</dbReference>
<protein>
    <recommendedName>
        <fullName evidence="2">Peptidase A1 domain-containing protein</fullName>
    </recommendedName>
</protein>
<evidence type="ECO:0000259" key="2">
    <source>
        <dbReference type="PROSITE" id="PS51767"/>
    </source>
</evidence>
<proteinExistence type="inferred from homology"/>
<dbReference type="PANTHER" id="PTHR47966:SF51">
    <property type="entry name" value="BETA-SITE APP-CLEAVING ENZYME, ISOFORM A-RELATED"/>
    <property type="match status" value="1"/>
</dbReference>
<dbReference type="PANTHER" id="PTHR47966">
    <property type="entry name" value="BETA-SITE APP-CLEAVING ENZYME, ISOFORM A-RELATED"/>
    <property type="match status" value="1"/>
</dbReference>
<evidence type="ECO:0000313" key="4">
    <source>
        <dbReference type="Proteomes" id="UP000053593"/>
    </source>
</evidence>
<keyword evidence="4" id="KW-1185">Reference proteome</keyword>
<dbReference type="GO" id="GO:0006508">
    <property type="term" value="P:proteolysis"/>
    <property type="evidence" value="ECO:0007669"/>
    <property type="project" value="InterPro"/>
</dbReference>
<accession>A0A0D0BWC4</accession>